<evidence type="ECO:0000313" key="2">
    <source>
        <dbReference type="EMBL" id="NYF50830.1"/>
    </source>
</evidence>
<dbReference type="PANTHER" id="PTHR43685:SF2">
    <property type="entry name" value="GLYCOSYLTRANSFERASE 2-LIKE DOMAIN-CONTAINING PROTEIN"/>
    <property type="match status" value="1"/>
</dbReference>
<protein>
    <submittedName>
        <fullName evidence="2">GT2 family glycosyltransferase</fullName>
    </submittedName>
</protein>
<organism evidence="2 3">
    <name type="scientific">Tunturiibacter lichenicola</name>
    <dbReference type="NCBI Taxonomy" id="2051959"/>
    <lineage>
        <taxon>Bacteria</taxon>
        <taxon>Pseudomonadati</taxon>
        <taxon>Acidobacteriota</taxon>
        <taxon>Terriglobia</taxon>
        <taxon>Terriglobales</taxon>
        <taxon>Acidobacteriaceae</taxon>
        <taxon>Tunturiibacter</taxon>
    </lineage>
</organism>
<dbReference type="AlphaFoldDB" id="A0A7Y9NK14"/>
<dbReference type="PANTHER" id="PTHR43685">
    <property type="entry name" value="GLYCOSYLTRANSFERASE"/>
    <property type="match status" value="1"/>
</dbReference>
<dbReference type="Proteomes" id="UP000534186">
    <property type="component" value="Unassembled WGS sequence"/>
</dbReference>
<feature type="domain" description="Glycosyltransferase 2-like" evidence="1">
    <location>
        <begin position="6"/>
        <end position="126"/>
    </location>
</feature>
<reference evidence="2 3" key="1">
    <citation type="submission" date="2020-07" db="EMBL/GenBank/DDBJ databases">
        <title>Genomic Encyclopedia of Type Strains, Phase IV (KMG-V): Genome sequencing to study the core and pangenomes of soil and plant-associated prokaryotes.</title>
        <authorList>
            <person name="Whitman W."/>
        </authorList>
    </citation>
    <scope>NUCLEOTIDE SEQUENCE [LARGE SCALE GENOMIC DNA]</scope>
    <source>
        <strain evidence="2 3">M8UP30</strain>
    </source>
</reference>
<dbReference type="InterPro" id="IPR029044">
    <property type="entry name" value="Nucleotide-diphossugar_trans"/>
</dbReference>
<keyword evidence="2" id="KW-0808">Transferase</keyword>
<dbReference type="InterPro" id="IPR050834">
    <property type="entry name" value="Glycosyltransf_2"/>
</dbReference>
<evidence type="ECO:0000259" key="1">
    <source>
        <dbReference type="Pfam" id="PF00535"/>
    </source>
</evidence>
<dbReference type="Pfam" id="PF00535">
    <property type="entry name" value="Glycos_transf_2"/>
    <property type="match status" value="1"/>
</dbReference>
<name>A0A7Y9NK14_9BACT</name>
<accession>A0A7Y9NK14</accession>
<dbReference type="EMBL" id="JACCCV010000001">
    <property type="protein sequence ID" value="NYF50830.1"/>
    <property type="molecule type" value="Genomic_DNA"/>
</dbReference>
<comment type="caution">
    <text evidence="2">The sequence shown here is derived from an EMBL/GenBank/DDBJ whole genome shotgun (WGS) entry which is preliminary data.</text>
</comment>
<gene>
    <name evidence="2" type="ORF">HDF12_001195</name>
</gene>
<sequence length="298" mass="33528">MATVDIIVPTYNTAKYLPIALDSVLAQTFEDWRILLIDDGSTDNTADIVASYQERLGPKLVYIKQANGGVSAARNNGIRHATAEFLALLDADDVWLPWRLEESLRCFEDRPEVGLAYGLISRIDSEGTVIDTFKGNRRNAQGKIAPYIYMRSVQLPTSSMMFRKACTDKVGVFDETLKQTEDRDLWLRMAFHYEVGFAPRVISLYRTSDDSLTTDSDGMLKAQLQFIEKHYGSPGCGMTARRIALSHIYRQRAEAFGLRQQMQGAVQSSLRALALYPLDLSNVRTAGSFLLRYAGLYR</sequence>
<dbReference type="CDD" id="cd00761">
    <property type="entry name" value="Glyco_tranf_GTA_type"/>
    <property type="match status" value="1"/>
</dbReference>
<dbReference type="SUPFAM" id="SSF53448">
    <property type="entry name" value="Nucleotide-diphospho-sugar transferases"/>
    <property type="match status" value="1"/>
</dbReference>
<dbReference type="InterPro" id="IPR001173">
    <property type="entry name" value="Glyco_trans_2-like"/>
</dbReference>
<proteinExistence type="predicted"/>
<dbReference type="Gene3D" id="3.90.550.10">
    <property type="entry name" value="Spore Coat Polysaccharide Biosynthesis Protein SpsA, Chain A"/>
    <property type="match status" value="1"/>
</dbReference>
<dbReference type="GO" id="GO:0016740">
    <property type="term" value="F:transferase activity"/>
    <property type="evidence" value="ECO:0007669"/>
    <property type="project" value="UniProtKB-KW"/>
</dbReference>
<evidence type="ECO:0000313" key="3">
    <source>
        <dbReference type="Proteomes" id="UP000534186"/>
    </source>
</evidence>